<gene>
    <name evidence="3" type="ORF">GPZ80_07375</name>
</gene>
<keyword evidence="2" id="KW-0812">Transmembrane</keyword>
<protein>
    <submittedName>
        <fullName evidence="3">Phage holin family protein</fullName>
    </submittedName>
</protein>
<organism evidence="3 4">
    <name type="scientific">Actinokineospora xionganensis</name>
    <dbReference type="NCBI Taxonomy" id="2684470"/>
    <lineage>
        <taxon>Bacteria</taxon>
        <taxon>Bacillati</taxon>
        <taxon>Actinomycetota</taxon>
        <taxon>Actinomycetes</taxon>
        <taxon>Pseudonocardiales</taxon>
        <taxon>Pseudonocardiaceae</taxon>
        <taxon>Actinokineospora</taxon>
    </lineage>
</organism>
<proteinExistence type="predicted"/>
<dbReference type="InterPro" id="IPR009937">
    <property type="entry name" value="Phage_holin_3_6"/>
</dbReference>
<dbReference type="EMBL" id="JABVED010000003">
    <property type="protein sequence ID" value="MBC6446991.1"/>
    <property type="molecule type" value="Genomic_DNA"/>
</dbReference>
<evidence type="ECO:0000256" key="1">
    <source>
        <dbReference type="SAM" id="MobiDB-lite"/>
    </source>
</evidence>
<comment type="caution">
    <text evidence="3">The sequence shown here is derived from an EMBL/GenBank/DDBJ whole genome shotgun (WGS) entry which is preliminary data.</text>
</comment>
<dbReference type="Proteomes" id="UP000734823">
    <property type="component" value="Unassembled WGS sequence"/>
</dbReference>
<feature type="transmembrane region" description="Helical" evidence="2">
    <location>
        <begin position="111"/>
        <end position="132"/>
    </location>
</feature>
<feature type="region of interest" description="Disordered" evidence="1">
    <location>
        <begin position="1"/>
        <end position="22"/>
    </location>
</feature>
<keyword evidence="4" id="KW-1185">Reference proteome</keyword>
<keyword evidence="2" id="KW-0472">Membrane</keyword>
<dbReference type="Pfam" id="PF07332">
    <property type="entry name" value="Phage_holin_3_6"/>
    <property type="match status" value="1"/>
</dbReference>
<keyword evidence="2" id="KW-1133">Transmembrane helix</keyword>
<evidence type="ECO:0000256" key="2">
    <source>
        <dbReference type="SAM" id="Phobius"/>
    </source>
</evidence>
<sequence length="171" mass="18239">MTLVSSAHANGDRNGSGLPKVPSIPLADDRAFAEAGDQSIGNLVKDATTHLSTLVRAEVELAKSEVTGEIKKGLKGSIFFIVALTILLYSSFFLFFALAELLADLGLLRSIAFGIVFVVMLTLAGVFGFLGYRKVRAIRAPQRTISSMKDTAAALTHRGEHSGNGHVPARR</sequence>
<accession>A0ABR7L3N2</accession>
<dbReference type="RefSeq" id="WP_187219383.1">
    <property type="nucleotide sequence ID" value="NZ_JABVED010000003.1"/>
</dbReference>
<evidence type="ECO:0000313" key="4">
    <source>
        <dbReference type="Proteomes" id="UP000734823"/>
    </source>
</evidence>
<feature type="transmembrane region" description="Helical" evidence="2">
    <location>
        <begin position="78"/>
        <end position="99"/>
    </location>
</feature>
<name>A0ABR7L3N2_9PSEU</name>
<reference evidence="3 4" key="1">
    <citation type="submission" date="2020-06" db="EMBL/GenBank/DDBJ databases">
        <title>Actinokineospora xiongansis sp. nov., isolated from soil of Baiyangdian.</title>
        <authorList>
            <person name="Zhang X."/>
        </authorList>
    </citation>
    <scope>NUCLEOTIDE SEQUENCE [LARGE SCALE GENOMIC DNA]</scope>
    <source>
        <strain evidence="3 4">HBU206404</strain>
    </source>
</reference>
<evidence type="ECO:0000313" key="3">
    <source>
        <dbReference type="EMBL" id="MBC6446991.1"/>
    </source>
</evidence>